<sequence length="80" mass="9272">MGQKRRSTVILLLSILVGIVQLDGLCDGYIVNAEDSKEYLRRYEPVFYNASDLSEQHIRARRRAKNDDDNVNVEFFSHGR</sequence>
<name>A0A8J2LMJ8_9HEXA</name>
<dbReference type="AlphaFoldDB" id="A0A8J2LMJ8"/>
<evidence type="ECO:0000256" key="1">
    <source>
        <dbReference type="SAM" id="SignalP"/>
    </source>
</evidence>
<comment type="caution">
    <text evidence="2">The sequence shown here is derived from an EMBL/GenBank/DDBJ whole genome shotgun (WGS) entry which is preliminary data.</text>
</comment>
<dbReference type="Proteomes" id="UP000708208">
    <property type="component" value="Unassembled WGS sequence"/>
</dbReference>
<gene>
    <name evidence="2" type="ORF">AFUS01_LOCUS44311</name>
</gene>
<keyword evidence="3" id="KW-1185">Reference proteome</keyword>
<organism evidence="2 3">
    <name type="scientific">Allacma fusca</name>
    <dbReference type="NCBI Taxonomy" id="39272"/>
    <lineage>
        <taxon>Eukaryota</taxon>
        <taxon>Metazoa</taxon>
        <taxon>Ecdysozoa</taxon>
        <taxon>Arthropoda</taxon>
        <taxon>Hexapoda</taxon>
        <taxon>Collembola</taxon>
        <taxon>Symphypleona</taxon>
        <taxon>Sminthuridae</taxon>
        <taxon>Allacma</taxon>
    </lineage>
</organism>
<keyword evidence="1" id="KW-0732">Signal</keyword>
<evidence type="ECO:0008006" key="4">
    <source>
        <dbReference type="Google" id="ProtNLM"/>
    </source>
</evidence>
<feature type="chain" id="PRO_5035144296" description="Secreted protein" evidence="1">
    <location>
        <begin position="23"/>
        <end position="80"/>
    </location>
</feature>
<evidence type="ECO:0000313" key="2">
    <source>
        <dbReference type="EMBL" id="CAG7834859.1"/>
    </source>
</evidence>
<feature type="signal peptide" evidence="1">
    <location>
        <begin position="1"/>
        <end position="22"/>
    </location>
</feature>
<protein>
    <recommendedName>
        <fullName evidence="4">Secreted protein</fullName>
    </recommendedName>
</protein>
<accession>A0A8J2LMJ8</accession>
<proteinExistence type="predicted"/>
<evidence type="ECO:0000313" key="3">
    <source>
        <dbReference type="Proteomes" id="UP000708208"/>
    </source>
</evidence>
<dbReference type="EMBL" id="CAJVCH010570415">
    <property type="protein sequence ID" value="CAG7834859.1"/>
    <property type="molecule type" value="Genomic_DNA"/>
</dbReference>
<reference evidence="2" key="1">
    <citation type="submission" date="2021-06" db="EMBL/GenBank/DDBJ databases">
        <authorList>
            <person name="Hodson N. C."/>
            <person name="Mongue J. A."/>
            <person name="Jaron S. K."/>
        </authorList>
    </citation>
    <scope>NUCLEOTIDE SEQUENCE</scope>
</reference>